<evidence type="ECO:0000313" key="2">
    <source>
        <dbReference type="Proteomes" id="UP000797356"/>
    </source>
</evidence>
<reference evidence="1" key="2">
    <citation type="submission" date="2019-07" db="EMBL/GenBank/DDBJ databases">
        <authorList>
            <person name="Yang Y."/>
            <person name="Bocs S."/>
            <person name="Baudouin L."/>
        </authorList>
    </citation>
    <scope>NUCLEOTIDE SEQUENCE</scope>
    <source>
        <tissue evidence="1">Spear leaf of Hainan Tall coconut</tissue>
    </source>
</reference>
<keyword evidence="2" id="KW-1185">Reference proteome</keyword>
<protein>
    <recommendedName>
        <fullName evidence="3">Small acidic protein 1</fullName>
    </recommendedName>
</protein>
<gene>
    <name evidence="1" type="ORF">COCNU_09G009290</name>
</gene>
<sequence>MQTLAGAGTGVFLCQQQEQQEQETMEEAAVVGGVGMEVDDADPIDVLPEFDKHLPPVDADFFNSFDDDFDDQDLA</sequence>
<accession>A0A8K0IL76</accession>
<evidence type="ECO:0008006" key="3">
    <source>
        <dbReference type="Google" id="ProtNLM"/>
    </source>
</evidence>
<dbReference type="Proteomes" id="UP000797356">
    <property type="component" value="Chromosome 9"/>
</dbReference>
<dbReference type="EMBL" id="CM017880">
    <property type="protein sequence ID" value="KAG1361466.1"/>
    <property type="molecule type" value="Genomic_DNA"/>
</dbReference>
<evidence type="ECO:0000313" key="1">
    <source>
        <dbReference type="EMBL" id="KAG1361466.1"/>
    </source>
</evidence>
<dbReference type="AlphaFoldDB" id="A0A8K0IL76"/>
<name>A0A8K0IL76_COCNU</name>
<organism evidence="1 2">
    <name type="scientific">Cocos nucifera</name>
    <name type="common">Coconut palm</name>
    <dbReference type="NCBI Taxonomy" id="13894"/>
    <lineage>
        <taxon>Eukaryota</taxon>
        <taxon>Viridiplantae</taxon>
        <taxon>Streptophyta</taxon>
        <taxon>Embryophyta</taxon>
        <taxon>Tracheophyta</taxon>
        <taxon>Spermatophyta</taxon>
        <taxon>Magnoliopsida</taxon>
        <taxon>Liliopsida</taxon>
        <taxon>Arecaceae</taxon>
        <taxon>Arecoideae</taxon>
        <taxon>Cocoseae</taxon>
        <taxon>Attaleinae</taxon>
        <taxon>Cocos</taxon>
    </lineage>
</organism>
<proteinExistence type="predicted"/>
<comment type="caution">
    <text evidence="1">The sequence shown here is derived from an EMBL/GenBank/DDBJ whole genome shotgun (WGS) entry which is preliminary data.</text>
</comment>
<reference evidence="1" key="1">
    <citation type="journal article" date="2017" name="Gigascience">
        <title>The genome draft of coconut (Cocos nucifera).</title>
        <authorList>
            <person name="Xiao Y."/>
            <person name="Xu P."/>
            <person name="Fan H."/>
            <person name="Baudouin L."/>
            <person name="Xia W."/>
            <person name="Bocs S."/>
            <person name="Xu J."/>
            <person name="Li Q."/>
            <person name="Guo A."/>
            <person name="Zhou L."/>
            <person name="Li J."/>
            <person name="Wu Y."/>
            <person name="Ma Z."/>
            <person name="Armero A."/>
            <person name="Issali A.E."/>
            <person name="Liu N."/>
            <person name="Peng M."/>
            <person name="Yang Y."/>
        </authorList>
    </citation>
    <scope>NUCLEOTIDE SEQUENCE</scope>
    <source>
        <tissue evidence="1">Spear leaf of Hainan Tall coconut</tissue>
    </source>
</reference>